<dbReference type="OrthoDB" id="9808768at2"/>
<feature type="coiled-coil region" evidence="7">
    <location>
        <begin position="167"/>
        <end position="194"/>
    </location>
</feature>
<dbReference type="SMART" id="SM00968">
    <property type="entry name" value="SMC_hinge"/>
    <property type="match status" value="1"/>
</dbReference>
<dbReference type="GO" id="GO:0007062">
    <property type="term" value="P:sister chromatid cohesion"/>
    <property type="evidence" value="ECO:0007669"/>
    <property type="project" value="InterPro"/>
</dbReference>
<sequence length="1184" mass="131804">MKLKSLEISGFKSFADKTKIEFMPGMTGIVGPNGSGKSNIIEAIRWVMGEQSAKGLRGDKMQDVIFGGTSKRSPLNRAEVSIVFDNSDHYLKTDWSEIRLTRRLYRSGESNYQINGQDVRLRDILELFMDSGLGRESFSIISQGRVEAIFNSKPEDRRAIIEEVAGVFKYKTNKERAERELRQTQDNLDRVQDIMAEIGGRVEPLAQQSALAQDYLAEKAQYDRLEKSRLVIEIADNREAKQGVDARVRILENVVKKHETAVAGQTERLQTLKQERTALELKRDELQQKLVQYAQAKERLQGLQNVNAERDQNRTATVQEVSSQLEAVTTNLTATVAELATKQTELAEQAQAVENVNAEVAELTGQTVAERVAQLRKTLQQEQNNYVELLQRQASLHNEKQNLERNAQQSSQAQVGLTQRLATAQARLAESATELADLEAQLATAKETQTTRTKEFDTVTAEYKQAKTAEQKVRQAWYDGLGLTKQAQARLESLQNMGNEYTGFYQGVRNLMKHKANFPGIEGVVAELISVPTNYNKAIETALGAALQQVVVDNEQTAKNAVKFLTQQRLGRVTFLPRNVIKARSLGDNQVQAIQGLTGYVGVASSLVKVEAKYSTIVESLLGTVVIADNLDNATAIARVGQHRFRIVTLDGQVINPGGSITGGAQRNDQNGLLSQKAEIEKLQTAVKTMEAELLTQEQQVRDLTNKLETLTEDGSQLREVVAQANEHVQVLTSQCKLASTSHEQLARQVQALQYEQGHANDSASDYEKEVAQNVADTQQVAQDLLASQAKSTTLETQIDELSENQSAIAEQIQTKREWLAAKRATYNALASQVNQLKQQVSQLERQKDTLAERLELLTANVDDLYTASQNAQADLVKTTAAYEAAQIQTSEVREKLLKLNTVITSQEDESTKLATLQRESLQEMNDLRAQQARLATLLDQAMNQLNENYALSLVEARAEVADMDMPVEEIRVQLKLIKRGLDEIGDVNIGAIEEYQEVKTRFDFLTNQQADLVAARTNLYATMNEMDEEVQKRFKFTFDEIAAQFSIVFTKMFGGGQAELTLTDPEHLLTSGIDIMAQPPGKKFQQMSLLSGGEKALTAITLLFSILAVRPVPFAILDETEAALDDANVTRFAEYLHTFQDDTQFIVITHRKGTMVNADVLYGITMQESGVSKMVSVNLTDLD</sequence>
<dbReference type="Pfam" id="PF02463">
    <property type="entry name" value="SMC_N"/>
    <property type="match status" value="1"/>
</dbReference>
<evidence type="ECO:0000313" key="10">
    <source>
        <dbReference type="Proteomes" id="UP000292886"/>
    </source>
</evidence>
<feature type="coiled-coil region" evidence="7">
    <location>
        <begin position="255"/>
        <end position="313"/>
    </location>
</feature>
<dbReference type="GO" id="GO:0006260">
    <property type="term" value="P:DNA replication"/>
    <property type="evidence" value="ECO:0007669"/>
    <property type="project" value="UniProtKB-UniRule"/>
</dbReference>
<keyword evidence="4 7" id="KW-0067">ATP-binding</keyword>
<dbReference type="InterPro" id="IPR024704">
    <property type="entry name" value="SMC"/>
</dbReference>
<dbReference type="Gene3D" id="3.40.50.300">
    <property type="entry name" value="P-loop containing nucleotide triphosphate hydrolases"/>
    <property type="match status" value="2"/>
</dbReference>
<evidence type="ECO:0000256" key="6">
    <source>
        <dbReference type="ARBA" id="ARBA00023125"/>
    </source>
</evidence>
<feature type="domain" description="SMC hinge" evidence="8">
    <location>
        <begin position="519"/>
        <end position="638"/>
    </location>
</feature>
<evidence type="ECO:0000313" key="9">
    <source>
        <dbReference type="EMBL" id="QBO37033.1"/>
    </source>
</evidence>
<dbReference type="RefSeq" id="WP_133364110.1">
    <property type="nucleotide sequence ID" value="NZ_CP037940.1"/>
</dbReference>
<evidence type="ECO:0000259" key="8">
    <source>
        <dbReference type="SMART" id="SM00968"/>
    </source>
</evidence>
<dbReference type="PANTHER" id="PTHR43977">
    <property type="entry name" value="STRUCTURAL MAINTENANCE OF CHROMOSOMES PROTEIN 3"/>
    <property type="match status" value="1"/>
</dbReference>
<protein>
    <recommendedName>
        <fullName evidence="7">Chromosome partition protein Smc</fullName>
    </recommendedName>
</protein>
<comment type="function">
    <text evidence="7">Required for chromosome condensation and partitioning.</text>
</comment>
<name>A0A4P6YW86_9LACO</name>
<dbReference type="GO" id="GO:0030261">
    <property type="term" value="P:chromosome condensation"/>
    <property type="evidence" value="ECO:0007669"/>
    <property type="project" value="InterPro"/>
</dbReference>
<comment type="subcellular location">
    <subcellularLocation>
        <location evidence="1 7">Cytoplasm</location>
    </subcellularLocation>
</comment>
<accession>A0A4P6YW86</accession>
<evidence type="ECO:0000256" key="1">
    <source>
        <dbReference type="ARBA" id="ARBA00004496"/>
    </source>
</evidence>
<keyword evidence="2 7" id="KW-0963">Cytoplasm</keyword>
<dbReference type="Gene3D" id="1.20.1060.20">
    <property type="match status" value="1"/>
</dbReference>
<gene>
    <name evidence="7 9" type="primary">smc</name>
    <name evidence="9" type="ORF">EQG49_11510</name>
</gene>
<evidence type="ECO:0000256" key="2">
    <source>
        <dbReference type="ARBA" id="ARBA00022490"/>
    </source>
</evidence>
<dbReference type="EMBL" id="CP037940">
    <property type="protein sequence ID" value="QBO37033.1"/>
    <property type="molecule type" value="Genomic_DNA"/>
</dbReference>
<dbReference type="InterPro" id="IPR027417">
    <property type="entry name" value="P-loop_NTPase"/>
</dbReference>
<dbReference type="HAMAP" id="MF_01894">
    <property type="entry name" value="Smc_prok"/>
    <property type="match status" value="1"/>
</dbReference>
<evidence type="ECO:0000256" key="4">
    <source>
        <dbReference type="ARBA" id="ARBA00022840"/>
    </source>
</evidence>
<keyword evidence="5 7" id="KW-0175">Coiled coil</keyword>
<feature type="coiled-coil region" evidence="7">
    <location>
        <begin position="673"/>
        <end position="721"/>
    </location>
</feature>
<feature type="coiled-coil region" evidence="7">
    <location>
        <begin position="820"/>
        <end position="861"/>
    </location>
</feature>
<dbReference type="FunFam" id="3.40.50.300:FF:000901">
    <property type="entry name" value="Chromosome partition protein Smc"/>
    <property type="match status" value="1"/>
</dbReference>
<keyword evidence="6 7" id="KW-0238">DNA-binding</keyword>
<dbReference type="KEGG" id="wei:EQG49_11510"/>
<dbReference type="Proteomes" id="UP000292886">
    <property type="component" value="Chromosome"/>
</dbReference>
<dbReference type="CDD" id="cd03278">
    <property type="entry name" value="ABC_SMC_barmotin"/>
    <property type="match status" value="2"/>
</dbReference>
<dbReference type="AlphaFoldDB" id="A0A4P6YW86"/>
<dbReference type="GO" id="GO:0005524">
    <property type="term" value="F:ATP binding"/>
    <property type="evidence" value="ECO:0007669"/>
    <property type="project" value="UniProtKB-UniRule"/>
</dbReference>
<dbReference type="Gene3D" id="3.30.70.1620">
    <property type="match status" value="1"/>
</dbReference>
<dbReference type="InterPro" id="IPR010935">
    <property type="entry name" value="SMC_hinge"/>
</dbReference>
<dbReference type="InterPro" id="IPR003395">
    <property type="entry name" value="RecF/RecN/SMC_N"/>
</dbReference>
<evidence type="ECO:0000256" key="3">
    <source>
        <dbReference type="ARBA" id="ARBA00022741"/>
    </source>
</evidence>
<comment type="subunit">
    <text evidence="7">Homodimer.</text>
</comment>
<comment type="domain">
    <text evidence="7">Contains large globular domains required for ATP hydrolysis at each terminus and a third globular domain forming a flexible hinge near the middle of the molecule. These domains are separated by coiled-coil structures.</text>
</comment>
<keyword evidence="3 7" id="KW-0547">Nucleotide-binding</keyword>
<dbReference type="SUPFAM" id="SSF75553">
    <property type="entry name" value="Smc hinge domain"/>
    <property type="match status" value="1"/>
</dbReference>
<feature type="coiled-coil region" evidence="7">
    <location>
        <begin position="339"/>
        <end position="448"/>
    </location>
</feature>
<dbReference type="GO" id="GO:0003677">
    <property type="term" value="F:DNA binding"/>
    <property type="evidence" value="ECO:0007669"/>
    <property type="project" value="UniProtKB-UniRule"/>
</dbReference>
<dbReference type="InterPro" id="IPR036277">
    <property type="entry name" value="SMC_hinge_sf"/>
</dbReference>
<dbReference type="Pfam" id="PF06470">
    <property type="entry name" value="SMC_hinge"/>
    <property type="match status" value="1"/>
</dbReference>
<dbReference type="Gene3D" id="1.20.5.340">
    <property type="match status" value="1"/>
</dbReference>
<comment type="similarity">
    <text evidence="7">Belongs to the SMC family.</text>
</comment>
<dbReference type="FunFam" id="3.40.50.300:FF:000984">
    <property type="entry name" value="Chromosome partition protein Smc"/>
    <property type="match status" value="1"/>
</dbReference>
<proteinExistence type="inferred from homology"/>
<evidence type="ECO:0000256" key="7">
    <source>
        <dbReference type="HAMAP-Rule" id="MF_01894"/>
    </source>
</evidence>
<dbReference type="NCBIfam" id="TIGR02168">
    <property type="entry name" value="SMC_prok_B"/>
    <property type="match status" value="1"/>
</dbReference>
<organism evidence="9 10">
    <name type="scientific">Periweissella cryptocerci</name>
    <dbReference type="NCBI Taxonomy" id="2506420"/>
    <lineage>
        <taxon>Bacteria</taxon>
        <taxon>Bacillati</taxon>
        <taxon>Bacillota</taxon>
        <taxon>Bacilli</taxon>
        <taxon>Lactobacillales</taxon>
        <taxon>Lactobacillaceae</taxon>
        <taxon>Periweissella</taxon>
    </lineage>
</organism>
<dbReference type="SUPFAM" id="SSF52540">
    <property type="entry name" value="P-loop containing nucleoside triphosphate hydrolases"/>
    <property type="match status" value="1"/>
</dbReference>
<reference evidence="10" key="1">
    <citation type="submission" date="2019-03" db="EMBL/GenBank/DDBJ databases">
        <title>Weissella sp. 26KH-42 Genome sequencing.</title>
        <authorList>
            <person name="Heo J."/>
            <person name="Kim S.-J."/>
            <person name="Kim J.-S."/>
            <person name="Hong S.-B."/>
            <person name="Kwon S.-W."/>
        </authorList>
    </citation>
    <scope>NUCLEOTIDE SEQUENCE [LARGE SCALE GENOMIC DNA]</scope>
    <source>
        <strain evidence="10">26KH-42</strain>
    </source>
</reference>
<dbReference type="GO" id="GO:0007059">
    <property type="term" value="P:chromosome segregation"/>
    <property type="evidence" value="ECO:0007669"/>
    <property type="project" value="UniProtKB-UniRule"/>
</dbReference>
<evidence type="ECO:0000256" key="5">
    <source>
        <dbReference type="ARBA" id="ARBA00023054"/>
    </source>
</evidence>
<dbReference type="PIRSF" id="PIRSF005719">
    <property type="entry name" value="SMC"/>
    <property type="match status" value="1"/>
</dbReference>
<dbReference type="GO" id="GO:0005694">
    <property type="term" value="C:chromosome"/>
    <property type="evidence" value="ECO:0007669"/>
    <property type="project" value="InterPro"/>
</dbReference>
<feature type="binding site" evidence="7">
    <location>
        <begin position="32"/>
        <end position="39"/>
    </location>
    <ligand>
        <name>ATP</name>
        <dbReference type="ChEBI" id="CHEBI:30616"/>
    </ligand>
</feature>
<keyword evidence="10" id="KW-1185">Reference proteome</keyword>
<dbReference type="GO" id="GO:0016887">
    <property type="term" value="F:ATP hydrolysis activity"/>
    <property type="evidence" value="ECO:0007669"/>
    <property type="project" value="InterPro"/>
</dbReference>
<dbReference type="GO" id="GO:0005737">
    <property type="term" value="C:cytoplasm"/>
    <property type="evidence" value="ECO:0007669"/>
    <property type="project" value="UniProtKB-SubCell"/>
</dbReference>
<dbReference type="InterPro" id="IPR011890">
    <property type="entry name" value="SMC_prok"/>
</dbReference>